<accession>A0A6L2JIQ8</accession>
<dbReference type="EMBL" id="BKCJ010000864">
    <property type="protein sequence ID" value="GEU36903.1"/>
    <property type="molecule type" value="Genomic_DNA"/>
</dbReference>
<reference evidence="1" key="1">
    <citation type="journal article" date="2019" name="Sci. Rep.">
        <title>Draft genome of Tanacetum cinerariifolium, the natural source of mosquito coil.</title>
        <authorList>
            <person name="Yamashiro T."/>
            <person name="Shiraishi A."/>
            <person name="Satake H."/>
            <person name="Nakayama K."/>
        </authorList>
    </citation>
    <scope>NUCLEOTIDE SEQUENCE</scope>
</reference>
<protein>
    <submittedName>
        <fullName evidence="1">Uncharacterized protein</fullName>
    </submittedName>
</protein>
<name>A0A6L2JIQ8_TANCI</name>
<proteinExistence type="predicted"/>
<organism evidence="1">
    <name type="scientific">Tanacetum cinerariifolium</name>
    <name type="common">Dalmatian daisy</name>
    <name type="synonym">Chrysanthemum cinerariifolium</name>
    <dbReference type="NCBI Taxonomy" id="118510"/>
    <lineage>
        <taxon>Eukaryota</taxon>
        <taxon>Viridiplantae</taxon>
        <taxon>Streptophyta</taxon>
        <taxon>Embryophyta</taxon>
        <taxon>Tracheophyta</taxon>
        <taxon>Spermatophyta</taxon>
        <taxon>Magnoliopsida</taxon>
        <taxon>eudicotyledons</taxon>
        <taxon>Gunneridae</taxon>
        <taxon>Pentapetalae</taxon>
        <taxon>asterids</taxon>
        <taxon>campanulids</taxon>
        <taxon>Asterales</taxon>
        <taxon>Asteraceae</taxon>
        <taxon>Asteroideae</taxon>
        <taxon>Anthemideae</taxon>
        <taxon>Anthemidinae</taxon>
        <taxon>Tanacetum</taxon>
    </lineage>
</organism>
<evidence type="ECO:0000313" key="1">
    <source>
        <dbReference type="EMBL" id="GEU36903.1"/>
    </source>
</evidence>
<dbReference type="AlphaFoldDB" id="A0A6L2JIQ8"/>
<gene>
    <name evidence="1" type="ORF">Tci_008881</name>
</gene>
<comment type="caution">
    <text evidence="1">The sequence shown here is derived from an EMBL/GenBank/DDBJ whole genome shotgun (WGS) entry which is preliminary data.</text>
</comment>
<sequence>MVVVCRGCNGGDGRVIVVVRMVEVMVVACVGYRGGDVLSGVATAGKMVAFVVEVKEDYRGWSFSFLPKWVAKSGRTFSVPAFEGIGWTRPSIKTGDRGGVPRFERRLQELYTMFSTLAGKLRWRWRSWVFDLNKSGLCPSFVEGLTAKGLKPSRGRFPYCLDHDARFSSVQITPSSLRQVIHPQMKVFHSLKDDNTSGNIHNATPKSKMHLFQDWRVNFQPREAACLEYHKGEVLENHLP</sequence>